<evidence type="ECO:0000256" key="1">
    <source>
        <dbReference type="SAM" id="MobiDB-lite"/>
    </source>
</evidence>
<reference evidence="3" key="1">
    <citation type="submission" date="2017-03" db="EMBL/GenBank/DDBJ databases">
        <title>Phytopthora megakarya and P. palmivora, two closely related causual agents of cacao black pod achieved similar genome size and gene model numbers by different mechanisms.</title>
        <authorList>
            <person name="Ali S."/>
            <person name="Shao J."/>
            <person name="Larry D.J."/>
            <person name="Kronmiller B."/>
            <person name="Shen D."/>
            <person name="Strem M.D."/>
            <person name="Melnick R.L."/>
            <person name="Guiltinan M.J."/>
            <person name="Tyler B.M."/>
            <person name="Meinhardt L.W."/>
            <person name="Bailey B.A."/>
        </authorList>
    </citation>
    <scope>NUCLEOTIDE SEQUENCE [LARGE SCALE GENOMIC DNA]</scope>
    <source>
        <strain evidence="3">zdho120</strain>
    </source>
</reference>
<feature type="region of interest" description="Disordered" evidence="1">
    <location>
        <begin position="1"/>
        <end position="56"/>
    </location>
</feature>
<feature type="compositionally biased region" description="Acidic residues" evidence="1">
    <location>
        <begin position="1"/>
        <end position="28"/>
    </location>
</feature>
<keyword evidence="3" id="KW-1185">Reference proteome</keyword>
<sequence>MEELDEVGGPEPAFGEDDDEERDDDDDDSKQAVATSQVPEKKIGYRPPMDGDTPAANKVLGRTYEEIMEKSTWIRLFEPKRIRQAVWEGLSHKLAVAVTATTTGQVVSDTMQSLKLMGLQAQTTPTRSLGVVDSCRSRLRPVEMEAVGFGVTDIHYPQPPIGKTAGGGVDPSKIPLPKTPSKGYITVAKALSKSGDEAPYFQDSHMRTPKSSGRKEQPDHDGGRANATRSTVRGSRRRWDRYWYDEDDSSPGEEEDLYKRPQQDGVLDEYIRQIEKASSPEGERSKQKIELATHRPLGQIRAFSGLRNKSEMWLRGFVYEMKGTRASPDE</sequence>
<comment type="caution">
    <text evidence="2">The sequence shown here is derived from an EMBL/GenBank/DDBJ whole genome shotgun (WGS) entry which is preliminary data.</text>
</comment>
<name>A0A225ULJ6_9STRA</name>
<proteinExistence type="predicted"/>
<dbReference type="AlphaFoldDB" id="A0A225ULJ6"/>
<protein>
    <recommendedName>
        <fullName evidence="4">Eukaryotic/viral aspartic protease</fullName>
    </recommendedName>
</protein>
<dbReference type="Proteomes" id="UP000198211">
    <property type="component" value="Unassembled WGS sequence"/>
</dbReference>
<evidence type="ECO:0000313" key="3">
    <source>
        <dbReference type="Proteomes" id="UP000198211"/>
    </source>
</evidence>
<accession>A0A225ULJ6</accession>
<feature type="compositionally biased region" description="Basic and acidic residues" evidence="1">
    <location>
        <begin position="213"/>
        <end position="223"/>
    </location>
</feature>
<feature type="compositionally biased region" description="Acidic residues" evidence="1">
    <location>
        <begin position="245"/>
        <end position="256"/>
    </location>
</feature>
<organism evidence="2 3">
    <name type="scientific">Phytophthora megakarya</name>
    <dbReference type="NCBI Taxonomy" id="4795"/>
    <lineage>
        <taxon>Eukaryota</taxon>
        <taxon>Sar</taxon>
        <taxon>Stramenopiles</taxon>
        <taxon>Oomycota</taxon>
        <taxon>Peronosporomycetes</taxon>
        <taxon>Peronosporales</taxon>
        <taxon>Peronosporaceae</taxon>
        <taxon>Phytophthora</taxon>
    </lineage>
</organism>
<evidence type="ECO:0000313" key="2">
    <source>
        <dbReference type="EMBL" id="OWY94117.1"/>
    </source>
</evidence>
<gene>
    <name evidence="2" type="ORF">PHMEG_00036241</name>
</gene>
<feature type="region of interest" description="Disordered" evidence="1">
    <location>
        <begin position="195"/>
        <end position="264"/>
    </location>
</feature>
<dbReference type="EMBL" id="NBNE01014876">
    <property type="protein sequence ID" value="OWY94117.1"/>
    <property type="molecule type" value="Genomic_DNA"/>
</dbReference>
<evidence type="ECO:0008006" key="4">
    <source>
        <dbReference type="Google" id="ProtNLM"/>
    </source>
</evidence>
<feature type="region of interest" description="Disordered" evidence="1">
    <location>
        <begin position="162"/>
        <end position="181"/>
    </location>
</feature>